<name>A0A9N7RBX4_STRHE</name>
<dbReference type="EMBL" id="CACSLK010024540">
    <property type="protein sequence ID" value="CAA0823235.1"/>
    <property type="molecule type" value="Genomic_DNA"/>
</dbReference>
<dbReference type="Proteomes" id="UP001153555">
    <property type="component" value="Unassembled WGS sequence"/>
</dbReference>
<keyword evidence="3" id="KW-1185">Reference proteome</keyword>
<proteinExistence type="predicted"/>
<protein>
    <submittedName>
        <fullName evidence="2">Uncharacterized protein</fullName>
    </submittedName>
</protein>
<comment type="caution">
    <text evidence="2">The sequence shown here is derived from an EMBL/GenBank/DDBJ whole genome shotgun (WGS) entry which is preliminary data.</text>
</comment>
<organism evidence="2 3">
    <name type="scientific">Striga hermonthica</name>
    <name type="common">Purple witchweed</name>
    <name type="synonym">Buchnera hermonthica</name>
    <dbReference type="NCBI Taxonomy" id="68872"/>
    <lineage>
        <taxon>Eukaryota</taxon>
        <taxon>Viridiplantae</taxon>
        <taxon>Streptophyta</taxon>
        <taxon>Embryophyta</taxon>
        <taxon>Tracheophyta</taxon>
        <taxon>Spermatophyta</taxon>
        <taxon>Magnoliopsida</taxon>
        <taxon>eudicotyledons</taxon>
        <taxon>Gunneridae</taxon>
        <taxon>Pentapetalae</taxon>
        <taxon>asterids</taxon>
        <taxon>lamiids</taxon>
        <taxon>Lamiales</taxon>
        <taxon>Orobanchaceae</taxon>
        <taxon>Buchnereae</taxon>
        <taxon>Striga</taxon>
    </lineage>
</organism>
<feature type="region of interest" description="Disordered" evidence="1">
    <location>
        <begin position="65"/>
        <end position="100"/>
    </location>
</feature>
<evidence type="ECO:0000313" key="3">
    <source>
        <dbReference type="Proteomes" id="UP001153555"/>
    </source>
</evidence>
<dbReference type="AlphaFoldDB" id="A0A9N7RBX4"/>
<reference evidence="2" key="1">
    <citation type="submission" date="2019-12" db="EMBL/GenBank/DDBJ databases">
        <authorList>
            <person name="Scholes J."/>
        </authorList>
    </citation>
    <scope>NUCLEOTIDE SEQUENCE</scope>
</reference>
<evidence type="ECO:0000313" key="2">
    <source>
        <dbReference type="EMBL" id="CAA0823235.1"/>
    </source>
</evidence>
<evidence type="ECO:0000256" key="1">
    <source>
        <dbReference type="SAM" id="MobiDB-lite"/>
    </source>
</evidence>
<accession>A0A9N7RBX4</accession>
<feature type="non-terminal residue" evidence="2">
    <location>
        <position position="182"/>
    </location>
</feature>
<feature type="compositionally biased region" description="Low complexity" evidence="1">
    <location>
        <begin position="87"/>
        <end position="96"/>
    </location>
</feature>
<gene>
    <name evidence="2" type="ORF">SHERM_20402</name>
</gene>
<sequence length="182" mass="19876">TQHLHHRAIIFTISSTKIAAGLLLHPVGPSPTSPSDCNASTAAALCLQLRPSLSRAEHLCDRHHRHLATSGHQPLRRPSRIEEKPSQKSAASPSPSTTRIRMSCEPQQRRLPFVCSNLWPHPLPCRDRSQRPTTPVEPVSSLSVSFIAASPVAVFLLLEWLSCCLGDPALFLSLITVVPVVL</sequence>